<comment type="similarity">
    <text evidence="2">Belongs to the 'GDSL' lipolytic enzyme family.</text>
</comment>
<dbReference type="GO" id="GO:0005576">
    <property type="term" value="C:extracellular region"/>
    <property type="evidence" value="ECO:0007669"/>
    <property type="project" value="UniProtKB-SubCell"/>
</dbReference>
<dbReference type="InterPro" id="IPR036514">
    <property type="entry name" value="SGNH_hydro_sf"/>
</dbReference>
<evidence type="ECO:0000256" key="5">
    <source>
        <dbReference type="ARBA" id="ARBA00022801"/>
    </source>
</evidence>
<evidence type="ECO:0000256" key="1">
    <source>
        <dbReference type="ARBA" id="ARBA00004613"/>
    </source>
</evidence>
<feature type="signal peptide" evidence="9">
    <location>
        <begin position="1"/>
        <end position="18"/>
    </location>
</feature>
<sequence length="374" mass="41889">MKLVRFILSTLLVTSVNSQTQCRNFKSIISFGDSIADTGNLLGLSDPNDLPASAFPPYGETFFHHPTGRYSDGRLIIDFIAEFLGFPLVPPFYGCQNANFKKGVNFTVAGATALEPSFLEERGIHSTITNVSLSVQLRSFTESLPNLCGSPSDCRDMIENALILMGEIGGNDYNFALFQRKPELVCMGGRTFLVPGNFPIGCSASYLTLYKTSNKEEYDPLTGCLKWLNDFSEYYNKQLQEELNGLRKLYPHVNIIYADYYNALLRLFQEPAKFGFMNRPLPACCGVGGSYNFNFSRRCGSVGVEYCDDPSQYVNYDGIHMTEAAYRWISEGLLKGPYAIPPFKWSCLSSEIMNKMSLDTQILDEQLLQGCLKF</sequence>
<protein>
    <submittedName>
        <fullName evidence="10">Uncharacterized protein</fullName>
    </submittedName>
</protein>
<dbReference type="PANTHER" id="PTHR22835">
    <property type="entry name" value="ZINC FINGER FYVE DOMAIN CONTAINING PROTEIN"/>
    <property type="match status" value="1"/>
</dbReference>
<dbReference type="EMBL" id="CACSHJ010000087">
    <property type="protein sequence ID" value="CAA0251519.1"/>
    <property type="molecule type" value="Genomic_DNA"/>
</dbReference>
<gene>
    <name evidence="10" type="ORF">C24_LOCUS2830</name>
</gene>
<dbReference type="SUPFAM" id="SSF52266">
    <property type="entry name" value="SGNH hydrolase"/>
    <property type="match status" value="1"/>
</dbReference>
<feature type="chain" id="PRO_5024844928" evidence="9">
    <location>
        <begin position="19"/>
        <end position="374"/>
    </location>
</feature>
<dbReference type="Proteomes" id="UP000434276">
    <property type="component" value="Unassembled WGS sequence"/>
</dbReference>
<proteinExistence type="inferred from homology"/>
<dbReference type="CDD" id="cd01837">
    <property type="entry name" value="SGNH_plant_lipase_like"/>
    <property type="match status" value="1"/>
</dbReference>
<keyword evidence="4 9" id="KW-0732">Signal</keyword>
<evidence type="ECO:0000256" key="9">
    <source>
        <dbReference type="SAM" id="SignalP"/>
    </source>
</evidence>
<keyword evidence="5" id="KW-0378">Hydrolase</keyword>
<keyword evidence="8" id="KW-0325">Glycoprotein</keyword>
<dbReference type="InterPro" id="IPR035669">
    <property type="entry name" value="SGNH_plant_lipase-like"/>
</dbReference>
<evidence type="ECO:0000256" key="2">
    <source>
        <dbReference type="ARBA" id="ARBA00008668"/>
    </source>
</evidence>
<keyword evidence="6" id="KW-0442">Lipid degradation</keyword>
<evidence type="ECO:0000256" key="6">
    <source>
        <dbReference type="ARBA" id="ARBA00022963"/>
    </source>
</evidence>
<evidence type="ECO:0000256" key="7">
    <source>
        <dbReference type="ARBA" id="ARBA00023098"/>
    </source>
</evidence>
<dbReference type="GO" id="GO:0016042">
    <property type="term" value="P:lipid catabolic process"/>
    <property type="evidence" value="ECO:0007669"/>
    <property type="project" value="UniProtKB-KW"/>
</dbReference>
<dbReference type="PANTHER" id="PTHR22835:SF678">
    <property type="entry name" value="SINAPINE ESTERASE"/>
    <property type="match status" value="1"/>
</dbReference>
<dbReference type="AlphaFoldDB" id="A0A5S9WAD7"/>
<dbReference type="Gene3D" id="3.40.50.1110">
    <property type="entry name" value="SGNH hydrolase"/>
    <property type="match status" value="1"/>
</dbReference>
<evidence type="ECO:0000256" key="3">
    <source>
        <dbReference type="ARBA" id="ARBA00022525"/>
    </source>
</evidence>
<reference evidence="10 11" key="1">
    <citation type="submission" date="2019-12" db="EMBL/GenBank/DDBJ databases">
        <authorList>
            <person name="Jiao W.-B."/>
            <person name="Schneeberger K."/>
        </authorList>
    </citation>
    <scope>NUCLEOTIDE SEQUENCE [LARGE SCALE GENOMIC DNA]</scope>
    <source>
        <strain evidence="11">cv. C24</strain>
    </source>
</reference>
<dbReference type="InterPro" id="IPR001087">
    <property type="entry name" value="GDSL"/>
</dbReference>
<dbReference type="Pfam" id="PF00657">
    <property type="entry name" value="Lipase_GDSL"/>
    <property type="match status" value="1"/>
</dbReference>
<dbReference type="OrthoDB" id="1600564at2759"/>
<name>A0A5S9WAD7_ARATH</name>
<dbReference type="GO" id="GO:0016788">
    <property type="term" value="F:hydrolase activity, acting on ester bonds"/>
    <property type="evidence" value="ECO:0007669"/>
    <property type="project" value="InterPro"/>
</dbReference>
<comment type="subcellular location">
    <subcellularLocation>
        <location evidence="1">Secreted</location>
    </subcellularLocation>
</comment>
<keyword evidence="3" id="KW-0964">Secreted</keyword>
<dbReference type="ExpressionAtlas" id="A0A5S9WAD7">
    <property type="expression patterns" value="baseline and differential"/>
</dbReference>
<evidence type="ECO:0000256" key="8">
    <source>
        <dbReference type="ARBA" id="ARBA00023180"/>
    </source>
</evidence>
<keyword evidence="7" id="KW-0443">Lipid metabolism</keyword>
<accession>A0A5S9WAD7</accession>
<evidence type="ECO:0000313" key="10">
    <source>
        <dbReference type="EMBL" id="CAA0251519.1"/>
    </source>
</evidence>
<evidence type="ECO:0000313" key="11">
    <source>
        <dbReference type="Proteomes" id="UP000434276"/>
    </source>
</evidence>
<organism evidence="10 11">
    <name type="scientific">Arabidopsis thaliana</name>
    <name type="common">Mouse-ear cress</name>
    <dbReference type="NCBI Taxonomy" id="3702"/>
    <lineage>
        <taxon>Eukaryota</taxon>
        <taxon>Viridiplantae</taxon>
        <taxon>Streptophyta</taxon>
        <taxon>Embryophyta</taxon>
        <taxon>Tracheophyta</taxon>
        <taxon>Spermatophyta</taxon>
        <taxon>Magnoliopsida</taxon>
        <taxon>eudicotyledons</taxon>
        <taxon>Gunneridae</taxon>
        <taxon>Pentapetalae</taxon>
        <taxon>rosids</taxon>
        <taxon>malvids</taxon>
        <taxon>Brassicales</taxon>
        <taxon>Brassicaceae</taxon>
        <taxon>Camelineae</taxon>
        <taxon>Arabidopsis</taxon>
    </lineage>
</organism>
<evidence type="ECO:0000256" key="4">
    <source>
        <dbReference type="ARBA" id="ARBA00022729"/>
    </source>
</evidence>